<gene>
    <name evidence="2" type="ORF">TES1_1262</name>
</gene>
<sequence>MKVILFISVLEEKVSEIEEQLWKRGLIEEIHQIRGDPNIVAVVNVEDEGSLRDFTLEISRMKCVYSVRIYPVAEYHTKEEPKEYWNSRQQIWVY</sequence>
<dbReference type="OrthoDB" id="96663at2157"/>
<dbReference type="KEGG" id="ths:TES1_1262"/>
<evidence type="ECO:0000313" key="2">
    <source>
        <dbReference type="EMBL" id="AHF80644.1"/>
    </source>
</evidence>
<dbReference type="SUPFAM" id="SSF54909">
    <property type="entry name" value="Dimeric alpha+beta barrel"/>
    <property type="match status" value="1"/>
</dbReference>
<reference evidence="2 3" key="1">
    <citation type="journal article" date="2014" name="Int. J. Syst. Evol. Microbiol.">
        <title>Thermococcus paralvinellae sp. nov. and Thermococcus cleftensis sp. nov. of hyperthermophilic heterotrophs from deep-sea hydrothermal vents.</title>
        <authorList>
            <person name="Hensley S.A."/>
            <person name="Jung J.H."/>
            <person name="Park C.S."/>
            <person name="Holden J.F."/>
        </authorList>
    </citation>
    <scope>NUCLEOTIDE SEQUENCE [LARGE SCALE GENOMIC DNA]</scope>
    <source>
        <strain evidence="2 3">ES1</strain>
    </source>
</reference>
<evidence type="ECO:0000313" key="3">
    <source>
        <dbReference type="Proteomes" id="UP000019027"/>
    </source>
</evidence>
<accession>W0I3N1</accession>
<organism evidence="2 3">
    <name type="scientific">Thermococcus paralvinellae</name>
    <dbReference type="NCBI Taxonomy" id="582419"/>
    <lineage>
        <taxon>Archaea</taxon>
        <taxon>Methanobacteriati</taxon>
        <taxon>Methanobacteriota</taxon>
        <taxon>Thermococci</taxon>
        <taxon>Thermococcales</taxon>
        <taxon>Thermococcaceae</taxon>
        <taxon>Thermococcus</taxon>
    </lineage>
</organism>
<proteinExistence type="predicted"/>
<dbReference type="Gene3D" id="3.30.70.920">
    <property type="match status" value="1"/>
</dbReference>
<dbReference type="Pfam" id="PF01037">
    <property type="entry name" value="AsnC_trans_reg"/>
    <property type="match status" value="1"/>
</dbReference>
<dbReference type="RefSeq" id="WP_042681295.1">
    <property type="nucleotide sequence ID" value="NZ_CP006965.1"/>
</dbReference>
<feature type="domain" description="Transcription regulator AsnC/Lrp ligand binding" evidence="1">
    <location>
        <begin position="8"/>
        <end position="72"/>
    </location>
</feature>
<dbReference type="EMBL" id="CP006965">
    <property type="protein sequence ID" value="AHF80644.1"/>
    <property type="molecule type" value="Genomic_DNA"/>
</dbReference>
<dbReference type="Proteomes" id="UP000019027">
    <property type="component" value="Chromosome"/>
</dbReference>
<dbReference type="InterPro" id="IPR019887">
    <property type="entry name" value="Tscrpt_reg_AsnC/Lrp_C"/>
</dbReference>
<dbReference type="AlphaFoldDB" id="W0I3N1"/>
<name>W0I3N1_9EURY</name>
<keyword evidence="3" id="KW-1185">Reference proteome</keyword>
<dbReference type="HOGENOM" id="CLU_2379578_0_0_2"/>
<evidence type="ECO:0000259" key="1">
    <source>
        <dbReference type="Pfam" id="PF01037"/>
    </source>
</evidence>
<dbReference type="GeneID" id="24906112"/>
<dbReference type="InterPro" id="IPR011008">
    <property type="entry name" value="Dimeric_a/b-barrel"/>
</dbReference>
<protein>
    <recommendedName>
        <fullName evidence="1">Transcription regulator AsnC/Lrp ligand binding domain-containing protein</fullName>
    </recommendedName>
</protein>